<feature type="transmembrane region" description="Helical" evidence="9">
    <location>
        <begin position="124"/>
        <end position="145"/>
    </location>
</feature>
<accession>A0A853ME94</accession>
<sequence length="272" mass="30461">MTISIREKQPKPNLSLQLQRFWEILYVLVVRTLKVRYRGSILGVYWSLLNPLIMTSLYTAIFGATFSSYYNNSITNYVLAAFTGLVVINFFSASTTQCLVSVVGNGTLLNKIQLPVSIFPVSMVASNVFQFSVSTFPLLAVMTLINAKSMVNVAALMFPFLALVLVCTGVGFLVSALYVFFRDLPYFYELVVFVLWISSPVFYPAAIVPPQVRPFLSLNPLSPIIESLRQITLSGSPPDLGLIWGALLSGMIILSFGWTCFHLWRYQFMDLL</sequence>
<dbReference type="Pfam" id="PF01061">
    <property type="entry name" value="ABC2_membrane"/>
    <property type="match status" value="1"/>
</dbReference>
<evidence type="ECO:0000259" key="10">
    <source>
        <dbReference type="PROSITE" id="PS51012"/>
    </source>
</evidence>
<dbReference type="PANTHER" id="PTHR30413">
    <property type="entry name" value="INNER MEMBRANE TRANSPORT PERMEASE"/>
    <property type="match status" value="1"/>
</dbReference>
<evidence type="ECO:0000256" key="1">
    <source>
        <dbReference type="ARBA" id="ARBA00004429"/>
    </source>
</evidence>
<gene>
    <name evidence="11" type="ORF">A9P98_16395</name>
</gene>
<evidence type="ECO:0000256" key="6">
    <source>
        <dbReference type="ARBA" id="ARBA00022692"/>
    </source>
</evidence>
<evidence type="ECO:0000313" key="12">
    <source>
        <dbReference type="Proteomes" id="UP000093903"/>
    </source>
</evidence>
<feature type="domain" description="ABC transmembrane type-2" evidence="10">
    <location>
        <begin position="42"/>
        <end position="264"/>
    </location>
</feature>
<dbReference type="AlphaFoldDB" id="A0A853ME94"/>
<evidence type="ECO:0000256" key="9">
    <source>
        <dbReference type="RuleBase" id="RU361157"/>
    </source>
</evidence>
<proteinExistence type="inferred from homology"/>
<comment type="similarity">
    <text evidence="2 9">Belongs to the ABC-2 integral membrane protein family.</text>
</comment>
<protein>
    <recommendedName>
        <fullName evidence="9">Transport permease protein</fullName>
    </recommendedName>
</protein>
<evidence type="ECO:0000256" key="3">
    <source>
        <dbReference type="ARBA" id="ARBA00022448"/>
    </source>
</evidence>
<organism evidence="11 12">
    <name type="scientific">Cylindrospermopsis raciborskii CS-505</name>
    <dbReference type="NCBI Taxonomy" id="533240"/>
    <lineage>
        <taxon>Bacteria</taxon>
        <taxon>Bacillati</taxon>
        <taxon>Cyanobacteriota</taxon>
        <taxon>Cyanophyceae</taxon>
        <taxon>Nostocales</taxon>
        <taxon>Aphanizomenonaceae</taxon>
        <taxon>Cylindrospermopsis</taxon>
    </lineage>
</organism>
<dbReference type="GO" id="GO:0043190">
    <property type="term" value="C:ATP-binding cassette (ABC) transporter complex"/>
    <property type="evidence" value="ECO:0007669"/>
    <property type="project" value="InterPro"/>
</dbReference>
<dbReference type="InterPro" id="IPR000412">
    <property type="entry name" value="ABC_2_transport"/>
</dbReference>
<dbReference type="PRINTS" id="PR00164">
    <property type="entry name" value="ABC2TRNSPORT"/>
</dbReference>
<evidence type="ECO:0000256" key="8">
    <source>
        <dbReference type="ARBA" id="ARBA00023136"/>
    </source>
</evidence>
<keyword evidence="5" id="KW-0997">Cell inner membrane</keyword>
<dbReference type="PANTHER" id="PTHR30413:SF8">
    <property type="entry name" value="TRANSPORT PERMEASE PROTEIN"/>
    <property type="match status" value="1"/>
</dbReference>
<evidence type="ECO:0000256" key="7">
    <source>
        <dbReference type="ARBA" id="ARBA00022989"/>
    </source>
</evidence>
<dbReference type="RefSeq" id="WP_006276718.1">
    <property type="nucleotide sequence ID" value="NZ_ACYA01000025.1"/>
</dbReference>
<evidence type="ECO:0000256" key="4">
    <source>
        <dbReference type="ARBA" id="ARBA00022475"/>
    </source>
</evidence>
<dbReference type="InterPro" id="IPR013525">
    <property type="entry name" value="ABC2_TM"/>
</dbReference>
<keyword evidence="4 9" id="KW-1003">Cell membrane</keyword>
<keyword evidence="3 9" id="KW-0813">Transport</keyword>
<dbReference type="PROSITE" id="PS51012">
    <property type="entry name" value="ABC_TM2"/>
    <property type="match status" value="1"/>
</dbReference>
<evidence type="ECO:0000313" key="11">
    <source>
        <dbReference type="EMBL" id="OBU77681.1"/>
    </source>
</evidence>
<dbReference type="EMBL" id="LYXA01000001">
    <property type="protein sequence ID" value="OBU77681.1"/>
    <property type="molecule type" value="Genomic_DNA"/>
</dbReference>
<keyword evidence="6 9" id="KW-0812">Transmembrane</keyword>
<keyword evidence="8 9" id="KW-0472">Membrane</keyword>
<comment type="subcellular location">
    <subcellularLocation>
        <location evidence="1">Cell inner membrane</location>
        <topology evidence="1">Multi-pass membrane protein</topology>
    </subcellularLocation>
    <subcellularLocation>
        <location evidence="9">Cell membrane</location>
        <topology evidence="9">Multi-pass membrane protein</topology>
    </subcellularLocation>
</comment>
<comment type="caution">
    <text evidence="11">The sequence shown here is derived from an EMBL/GenBank/DDBJ whole genome shotgun (WGS) entry which is preliminary data.</text>
</comment>
<keyword evidence="7 9" id="KW-1133">Transmembrane helix</keyword>
<feature type="transmembrane region" description="Helical" evidence="9">
    <location>
        <begin position="187"/>
        <end position="208"/>
    </location>
</feature>
<reference evidence="11 12" key="1">
    <citation type="submission" date="2016-05" db="EMBL/GenBank/DDBJ databases">
        <title>First complete genome of the cyanobacterium Cylindrospermopsis raciborskii CS505, containing a circular chromosome and a single extrachromosomal element.</title>
        <authorList>
            <person name="Fuentes J."/>
            <person name="Tamames J."/>
            <person name="Allen E."/>
            <person name="Plominski A."/>
            <person name="Vasquez M."/>
        </authorList>
    </citation>
    <scope>NUCLEOTIDE SEQUENCE [LARGE SCALE GENOMIC DNA]</scope>
    <source>
        <strain evidence="11 12">CS505</strain>
    </source>
</reference>
<feature type="transmembrane region" description="Helical" evidence="9">
    <location>
        <begin position="242"/>
        <end position="264"/>
    </location>
</feature>
<name>A0A853ME94_9CYAN</name>
<dbReference type="GO" id="GO:0140359">
    <property type="term" value="F:ABC-type transporter activity"/>
    <property type="evidence" value="ECO:0007669"/>
    <property type="project" value="InterPro"/>
</dbReference>
<feature type="transmembrane region" description="Helical" evidence="9">
    <location>
        <begin position="77"/>
        <end position="103"/>
    </location>
</feature>
<feature type="transmembrane region" description="Helical" evidence="9">
    <location>
        <begin position="157"/>
        <end position="180"/>
    </location>
</feature>
<feature type="transmembrane region" description="Helical" evidence="9">
    <location>
        <begin position="41"/>
        <end position="65"/>
    </location>
</feature>
<dbReference type="InterPro" id="IPR047817">
    <property type="entry name" value="ABC2_TM_bact-type"/>
</dbReference>
<dbReference type="Proteomes" id="UP000093903">
    <property type="component" value="Unassembled WGS sequence"/>
</dbReference>
<evidence type="ECO:0000256" key="5">
    <source>
        <dbReference type="ARBA" id="ARBA00022519"/>
    </source>
</evidence>
<dbReference type="GO" id="GO:0015920">
    <property type="term" value="P:lipopolysaccharide transport"/>
    <property type="evidence" value="ECO:0007669"/>
    <property type="project" value="TreeGrafter"/>
</dbReference>
<evidence type="ECO:0000256" key="2">
    <source>
        <dbReference type="ARBA" id="ARBA00007783"/>
    </source>
</evidence>